<gene>
    <name evidence="1" type="ORF">S03H2_38486</name>
</gene>
<protein>
    <submittedName>
        <fullName evidence="1">Uncharacterized protein</fullName>
    </submittedName>
</protein>
<sequence length="134" mass="16019">MINETSKKEFLEALFKGVEGYIDIRTFKVVKDGLTEKKKLEKVDYFFERIKDIDRLIKLLKTKHFQNLNLHFGVAPRYRQSGTEKDVKIIKCFWCDLDCKRENKPDLPSKEEALKMIEKFKLAYHICLRYLLIV</sequence>
<dbReference type="EMBL" id="BARU01023734">
    <property type="protein sequence ID" value="GAH56585.1"/>
    <property type="molecule type" value="Genomic_DNA"/>
</dbReference>
<name>X1HHR6_9ZZZZ</name>
<dbReference type="AlphaFoldDB" id="X1HHR6"/>
<accession>X1HHR6</accession>
<organism evidence="1">
    <name type="scientific">marine sediment metagenome</name>
    <dbReference type="NCBI Taxonomy" id="412755"/>
    <lineage>
        <taxon>unclassified sequences</taxon>
        <taxon>metagenomes</taxon>
        <taxon>ecological metagenomes</taxon>
    </lineage>
</organism>
<reference evidence="1" key="1">
    <citation type="journal article" date="2014" name="Front. Microbiol.">
        <title>High frequency of phylogenetically diverse reductive dehalogenase-homologous genes in deep subseafloor sedimentary metagenomes.</title>
        <authorList>
            <person name="Kawai M."/>
            <person name="Futagami T."/>
            <person name="Toyoda A."/>
            <person name="Takaki Y."/>
            <person name="Nishi S."/>
            <person name="Hori S."/>
            <person name="Arai W."/>
            <person name="Tsubouchi T."/>
            <person name="Morono Y."/>
            <person name="Uchiyama I."/>
            <person name="Ito T."/>
            <person name="Fujiyama A."/>
            <person name="Inagaki F."/>
            <person name="Takami H."/>
        </authorList>
    </citation>
    <scope>NUCLEOTIDE SEQUENCE</scope>
    <source>
        <strain evidence="1">Expedition CK06-06</strain>
    </source>
</reference>
<evidence type="ECO:0000313" key="1">
    <source>
        <dbReference type="EMBL" id="GAH56585.1"/>
    </source>
</evidence>
<comment type="caution">
    <text evidence="1">The sequence shown here is derived from an EMBL/GenBank/DDBJ whole genome shotgun (WGS) entry which is preliminary data.</text>
</comment>
<proteinExistence type="predicted"/>